<dbReference type="Gene3D" id="3.60.40.10">
    <property type="entry name" value="PPM-type phosphatase domain"/>
    <property type="match status" value="1"/>
</dbReference>
<comment type="caution">
    <text evidence="2">The sequence shown here is derived from an EMBL/GenBank/DDBJ whole genome shotgun (WGS) entry which is preliminary data.</text>
</comment>
<dbReference type="InterPro" id="IPR001932">
    <property type="entry name" value="PPM-type_phosphatase-like_dom"/>
</dbReference>
<proteinExistence type="predicted"/>
<dbReference type="SUPFAM" id="SSF81606">
    <property type="entry name" value="PP2C-like"/>
    <property type="match status" value="1"/>
</dbReference>
<dbReference type="SMART" id="SM00332">
    <property type="entry name" value="PP2Cc"/>
    <property type="match status" value="1"/>
</dbReference>
<dbReference type="InterPro" id="IPR036457">
    <property type="entry name" value="PPM-type-like_dom_sf"/>
</dbReference>
<dbReference type="CDD" id="cd00143">
    <property type="entry name" value="PP2Cc"/>
    <property type="match status" value="1"/>
</dbReference>
<dbReference type="OrthoDB" id="9801841at2"/>
<dbReference type="EC" id="3.1.3.16" evidence="2"/>
<dbReference type="PANTHER" id="PTHR47992">
    <property type="entry name" value="PROTEIN PHOSPHATASE"/>
    <property type="match status" value="1"/>
</dbReference>
<dbReference type="InterPro" id="IPR015655">
    <property type="entry name" value="PP2C"/>
</dbReference>
<reference evidence="2 3" key="1">
    <citation type="submission" date="2019-02" db="EMBL/GenBank/DDBJ databases">
        <title>Deep-cultivation of Planctomycetes and their phenomic and genomic characterization uncovers novel biology.</title>
        <authorList>
            <person name="Wiegand S."/>
            <person name="Jogler M."/>
            <person name="Boedeker C."/>
            <person name="Pinto D."/>
            <person name="Vollmers J."/>
            <person name="Rivas-Marin E."/>
            <person name="Kohn T."/>
            <person name="Peeters S.H."/>
            <person name="Heuer A."/>
            <person name="Rast P."/>
            <person name="Oberbeckmann S."/>
            <person name="Bunk B."/>
            <person name="Jeske O."/>
            <person name="Meyerdierks A."/>
            <person name="Storesund J.E."/>
            <person name="Kallscheuer N."/>
            <person name="Luecker S."/>
            <person name="Lage O.M."/>
            <person name="Pohl T."/>
            <person name="Merkel B.J."/>
            <person name="Hornburger P."/>
            <person name="Mueller R.-W."/>
            <person name="Bruemmer F."/>
            <person name="Labrenz M."/>
            <person name="Spormann A.M."/>
            <person name="Op Den Camp H."/>
            <person name="Overmann J."/>
            <person name="Amann R."/>
            <person name="Jetten M.S.M."/>
            <person name="Mascher T."/>
            <person name="Medema M.H."/>
            <person name="Devos D.P."/>
            <person name="Kaster A.-K."/>
            <person name="Ovreas L."/>
            <person name="Rohde M."/>
            <person name="Galperin M.Y."/>
            <person name="Jogler C."/>
        </authorList>
    </citation>
    <scope>NUCLEOTIDE SEQUENCE [LARGE SCALE GENOMIC DNA]</scope>
    <source>
        <strain evidence="2 3">CA54</strain>
    </source>
</reference>
<keyword evidence="3" id="KW-1185">Reference proteome</keyword>
<dbReference type="Pfam" id="PF13672">
    <property type="entry name" value="PP2C_2"/>
    <property type="match status" value="1"/>
</dbReference>
<sequence length="301" mass="33442">MSDDLPPPDTEFYAQPGDFASRFFVDPKTAVRVRFGSASDTGLVRENNEDHFAVLHRYRSQNMLSTNLPREKFSAIRDEAFAFVVTDGLGGAAAGEMASRVVMEEAWELSAQASSWVMQFHNLSSQQLRERLESYALRMQQKLVQISERYPNTKGMGTTWTTAYIMGWDAVIAHIGDSRAYIFRDGKLKQLTRDHTLAQAMKDSGMTPGVADRFHHLLTNVLDSIGGETILDVEHVSLQHGDRLLLCTDGLSDMVPENKIVEIMGSVDEPRAACRALIAKALENGGKDNVTVVLGKFTDIE</sequence>
<protein>
    <submittedName>
        <fullName evidence="2">Serine/threonine phosphatase stp</fullName>
        <ecNumber evidence="2">3.1.3.16</ecNumber>
    </submittedName>
</protein>
<dbReference type="EMBL" id="SJPP01000002">
    <property type="protein sequence ID" value="TWU08922.1"/>
    <property type="molecule type" value="Genomic_DNA"/>
</dbReference>
<evidence type="ECO:0000259" key="1">
    <source>
        <dbReference type="PROSITE" id="PS51746"/>
    </source>
</evidence>
<dbReference type="PROSITE" id="PS51746">
    <property type="entry name" value="PPM_2"/>
    <property type="match status" value="1"/>
</dbReference>
<gene>
    <name evidence="2" type="primary">stp_2</name>
    <name evidence="2" type="ORF">CA54_41610</name>
</gene>
<accession>A0A5C6BB73</accession>
<dbReference type="GO" id="GO:0004722">
    <property type="term" value="F:protein serine/threonine phosphatase activity"/>
    <property type="evidence" value="ECO:0007669"/>
    <property type="project" value="UniProtKB-EC"/>
</dbReference>
<dbReference type="SMART" id="SM00331">
    <property type="entry name" value="PP2C_SIG"/>
    <property type="match status" value="1"/>
</dbReference>
<evidence type="ECO:0000313" key="2">
    <source>
        <dbReference type="EMBL" id="TWU08922.1"/>
    </source>
</evidence>
<dbReference type="RefSeq" id="WP_146372699.1">
    <property type="nucleotide sequence ID" value="NZ_SJPP01000002.1"/>
</dbReference>
<dbReference type="Proteomes" id="UP000320735">
    <property type="component" value="Unassembled WGS sequence"/>
</dbReference>
<organism evidence="2 3">
    <name type="scientific">Symmachiella macrocystis</name>
    <dbReference type="NCBI Taxonomy" id="2527985"/>
    <lineage>
        <taxon>Bacteria</taxon>
        <taxon>Pseudomonadati</taxon>
        <taxon>Planctomycetota</taxon>
        <taxon>Planctomycetia</taxon>
        <taxon>Planctomycetales</taxon>
        <taxon>Planctomycetaceae</taxon>
        <taxon>Symmachiella</taxon>
    </lineage>
</organism>
<dbReference type="AlphaFoldDB" id="A0A5C6BB73"/>
<keyword evidence="2" id="KW-0378">Hydrolase</keyword>
<feature type="domain" description="PPM-type phosphatase" evidence="1">
    <location>
        <begin position="34"/>
        <end position="297"/>
    </location>
</feature>
<evidence type="ECO:0000313" key="3">
    <source>
        <dbReference type="Proteomes" id="UP000320735"/>
    </source>
</evidence>
<name>A0A5C6BB73_9PLAN</name>